<evidence type="ECO:0000256" key="4">
    <source>
        <dbReference type="PROSITE-ProRule" id="PRU00182"/>
    </source>
</evidence>
<dbReference type="AlphaFoldDB" id="A0A9D1TH49"/>
<dbReference type="Gene3D" id="3.30.70.580">
    <property type="entry name" value="Pseudouridine synthase I, catalytic domain, N-terminal subdomain"/>
    <property type="match status" value="1"/>
</dbReference>
<gene>
    <name evidence="7" type="ORF">H9746_02505</name>
</gene>
<dbReference type="CDD" id="cd00165">
    <property type="entry name" value="S4"/>
    <property type="match status" value="1"/>
</dbReference>
<dbReference type="InterPro" id="IPR020103">
    <property type="entry name" value="PsdUridine_synth_cat_dom_sf"/>
</dbReference>
<dbReference type="GO" id="GO:0000455">
    <property type="term" value="P:enzyme-directed rRNA pseudouridine synthesis"/>
    <property type="evidence" value="ECO:0007669"/>
    <property type="project" value="UniProtKB-ARBA"/>
</dbReference>
<keyword evidence="2 4" id="KW-0694">RNA-binding</keyword>
<dbReference type="InterPro" id="IPR006145">
    <property type="entry name" value="PsdUridine_synth_RsuA/RluA"/>
</dbReference>
<feature type="domain" description="RNA-binding S4" evidence="6">
    <location>
        <begin position="4"/>
        <end position="66"/>
    </location>
</feature>
<dbReference type="SUPFAM" id="SSF55174">
    <property type="entry name" value="Alpha-L RNA-binding motif"/>
    <property type="match status" value="1"/>
</dbReference>
<evidence type="ECO:0000256" key="1">
    <source>
        <dbReference type="ARBA" id="ARBA00008348"/>
    </source>
</evidence>
<evidence type="ECO:0000313" key="8">
    <source>
        <dbReference type="Proteomes" id="UP000886808"/>
    </source>
</evidence>
<evidence type="ECO:0000256" key="5">
    <source>
        <dbReference type="RuleBase" id="RU003887"/>
    </source>
</evidence>
<organism evidence="7 8">
    <name type="scientific">Candidatus Butyricicoccus avistercoris</name>
    <dbReference type="NCBI Taxonomy" id="2838518"/>
    <lineage>
        <taxon>Bacteria</taxon>
        <taxon>Bacillati</taxon>
        <taxon>Bacillota</taxon>
        <taxon>Clostridia</taxon>
        <taxon>Eubacteriales</taxon>
        <taxon>Butyricicoccaceae</taxon>
        <taxon>Butyricicoccus</taxon>
    </lineage>
</organism>
<dbReference type="InterPro" id="IPR020094">
    <property type="entry name" value="TruA/RsuA/RluB/E/F_N"/>
</dbReference>
<dbReference type="InterPro" id="IPR036986">
    <property type="entry name" value="S4_RNA-bd_sf"/>
</dbReference>
<keyword evidence="3 5" id="KW-0413">Isomerase</keyword>
<dbReference type="PROSITE" id="PS50889">
    <property type="entry name" value="S4"/>
    <property type="match status" value="1"/>
</dbReference>
<dbReference type="InterPro" id="IPR002942">
    <property type="entry name" value="S4_RNA-bd"/>
</dbReference>
<evidence type="ECO:0000259" key="6">
    <source>
        <dbReference type="SMART" id="SM00363"/>
    </source>
</evidence>
<comment type="caution">
    <text evidence="7">The sequence shown here is derived from an EMBL/GenBank/DDBJ whole genome shotgun (WGS) entry which is preliminary data.</text>
</comment>
<dbReference type="Gene3D" id="3.10.290.10">
    <property type="entry name" value="RNA-binding S4 domain"/>
    <property type="match status" value="1"/>
</dbReference>
<dbReference type="PANTHER" id="PTHR47683:SF4">
    <property type="entry name" value="PSEUDOURIDINE SYNTHASE"/>
    <property type="match status" value="1"/>
</dbReference>
<dbReference type="NCBIfam" id="TIGR00093">
    <property type="entry name" value="pseudouridine synthase"/>
    <property type="match status" value="1"/>
</dbReference>
<dbReference type="SMART" id="SM00363">
    <property type="entry name" value="S4"/>
    <property type="match status" value="1"/>
</dbReference>
<accession>A0A9D1TH49</accession>
<evidence type="ECO:0000256" key="2">
    <source>
        <dbReference type="ARBA" id="ARBA00022884"/>
    </source>
</evidence>
<dbReference type="EC" id="5.4.99.-" evidence="5"/>
<evidence type="ECO:0000313" key="7">
    <source>
        <dbReference type="EMBL" id="HIV61707.1"/>
    </source>
</evidence>
<dbReference type="SUPFAM" id="SSF55120">
    <property type="entry name" value="Pseudouridine synthase"/>
    <property type="match status" value="1"/>
</dbReference>
<proteinExistence type="inferred from homology"/>
<dbReference type="InterPro" id="IPR000748">
    <property type="entry name" value="PsdUridine_synth_RsuA/RluB/E/F"/>
</dbReference>
<dbReference type="PANTHER" id="PTHR47683">
    <property type="entry name" value="PSEUDOURIDINE SYNTHASE FAMILY PROTEIN-RELATED"/>
    <property type="match status" value="1"/>
</dbReference>
<dbReference type="InterPro" id="IPR018496">
    <property type="entry name" value="PsdUridine_synth_RsuA/RluB_CS"/>
</dbReference>
<comment type="similarity">
    <text evidence="1 5">Belongs to the pseudouridine synthase RsuA family.</text>
</comment>
<protein>
    <recommendedName>
        <fullName evidence="5">Pseudouridine synthase</fullName>
        <ecNumber evidence="5">5.4.99.-</ecNumber>
    </recommendedName>
</protein>
<dbReference type="Proteomes" id="UP000886808">
    <property type="component" value="Unassembled WGS sequence"/>
</dbReference>
<dbReference type="InterPro" id="IPR050343">
    <property type="entry name" value="RsuA_PseudoU_synthase"/>
</dbReference>
<dbReference type="Pfam" id="PF01479">
    <property type="entry name" value="S4"/>
    <property type="match status" value="1"/>
</dbReference>
<reference evidence="7" key="1">
    <citation type="journal article" date="2021" name="PeerJ">
        <title>Extensive microbial diversity within the chicken gut microbiome revealed by metagenomics and culture.</title>
        <authorList>
            <person name="Gilroy R."/>
            <person name="Ravi A."/>
            <person name="Getino M."/>
            <person name="Pursley I."/>
            <person name="Horton D.L."/>
            <person name="Alikhan N.F."/>
            <person name="Baker D."/>
            <person name="Gharbi K."/>
            <person name="Hall N."/>
            <person name="Watson M."/>
            <person name="Adriaenssens E.M."/>
            <person name="Foster-Nyarko E."/>
            <person name="Jarju S."/>
            <person name="Secka A."/>
            <person name="Antonio M."/>
            <person name="Oren A."/>
            <person name="Chaudhuri R.R."/>
            <person name="La Ragione R."/>
            <person name="Hildebrand F."/>
            <person name="Pallen M.J."/>
        </authorList>
    </citation>
    <scope>NUCLEOTIDE SEQUENCE</scope>
    <source>
        <strain evidence="7">CHK193-4272</strain>
    </source>
</reference>
<dbReference type="PROSITE" id="PS01149">
    <property type="entry name" value="PSI_RSU"/>
    <property type="match status" value="1"/>
</dbReference>
<dbReference type="GO" id="GO:0003723">
    <property type="term" value="F:RNA binding"/>
    <property type="evidence" value="ECO:0007669"/>
    <property type="project" value="UniProtKB-KW"/>
</dbReference>
<dbReference type="EMBL" id="DXIE01000018">
    <property type="protein sequence ID" value="HIV61707.1"/>
    <property type="molecule type" value="Genomic_DNA"/>
</dbReference>
<dbReference type="Pfam" id="PF00849">
    <property type="entry name" value="PseudoU_synth_2"/>
    <property type="match status" value="1"/>
</dbReference>
<dbReference type="GO" id="GO:0120159">
    <property type="term" value="F:rRNA pseudouridine synthase activity"/>
    <property type="evidence" value="ECO:0007669"/>
    <property type="project" value="UniProtKB-ARBA"/>
</dbReference>
<dbReference type="InterPro" id="IPR042092">
    <property type="entry name" value="PsdUridine_s_RsuA/RluB/E/F_cat"/>
</dbReference>
<dbReference type="CDD" id="cd02553">
    <property type="entry name" value="PseudoU_synth_RsuA"/>
    <property type="match status" value="1"/>
</dbReference>
<reference evidence="7" key="2">
    <citation type="submission" date="2021-04" db="EMBL/GenBank/DDBJ databases">
        <authorList>
            <person name="Gilroy R."/>
        </authorList>
    </citation>
    <scope>NUCLEOTIDE SEQUENCE</scope>
    <source>
        <strain evidence="7">CHK193-4272</strain>
    </source>
</reference>
<evidence type="ECO:0000256" key="3">
    <source>
        <dbReference type="ARBA" id="ARBA00023235"/>
    </source>
</evidence>
<dbReference type="Gene3D" id="3.30.70.1560">
    <property type="entry name" value="Alpha-L RNA-binding motif"/>
    <property type="match status" value="1"/>
</dbReference>
<name>A0A9D1TH49_9FIRM</name>
<sequence length="248" mass="27586">MAKKRLDKALASVGCGSRKEVGLIIKSGRVSVNGQIVKDPSVRVTPEEDKLTLDSKDLHWKIGRYYMLNKPPDLVSACVDNLHETVLSVFPKEERRGLFPVGRLDKNTEGLLIITDDGGFCHALMSPRRHVSKVYEALVDGKLDLNAPEKFKKGLVLADSTICLPAELVILGEENGLTRIRVTLHEGKHHQVKRMVAAVGGHVEYLKRISVGSLKLDETLKLGEYRELTDDEVNMLKNEAKANDTKKK</sequence>